<evidence type="ECO:0000313" key="10">
    <source>
        <dbReference type="EMBL" id="ADK68320.1"/>
    </source>
</evidence>
<dbReference type="SUPFAM" id="SSF46894">
    <property type="entry name" value="C-terminal effector domain of the bipartite response regulators"/>
    <property type="match status" value="1"/>
</dbReference>
<dbReference type="GeneID" id="78512628"/>
<dbReference type="PROSITE" id="PS51755">
    <property type="entry name" value="OMPR_PHOB"/>
    <property type="match status" value="1"/>
</dbReference>
<gene>
    <name evidence="10" type="ordered locus">Olsu_1214</name>
</gene>
<evidence type="ECO:0000256" key="4">
    <source>
        <dbReference type="ARBA" id="ARBA00023125"/>
    </source>
</evidence>
<evidence type="ECO:0000256" key="2">
    <source>
        <dbReference type="ARBA" id="ARBA00023012"/>
    </source>
</evidence>
<dbReference type="EMBL" id="CP002106">
    <property type="protein sequence ID" value="ADK68320.1"/>
    <property type="molecule type" value="Genomic_DNA"/>
</dbReference>
<keyword evidence="4 7" id="KW-0238">DNA-binding</keyword>
<evidence type="ECO:0000259" key="9">
    <source>
        <dbReference type="PROSITE" id="PS51755"/>
    </source>
</evidence>
<dbReference type="HOGENOM" id="CLU_000445_30_1_11"/>
<feature type="modified residue" description="4-aspartylphosphate" evidence="6">
    <location>
        <position position="54"/>
    </location>
</feature>
<dbReference type="GO" id="GO:0000156">
    <property type="term" value="F:phosphorelay response regulator activity"/>
    <property type="evidence" value="ECO:0007669"/>
    <property type="project" value="TreeGrafter"/>
</dbReference>
<dbReference type="GO" id="GO:0000976">
    <property type="term" value="F:transcription cis-regulatory region binding"/>
    <property type="evidence" value="ECO:0007669"/>
    <property type="project" value="TreeGrafter"/>
</dbReference>
<evidence type="ECO:0000256" key="3">
    <source>
        <dbReference type="ARBA" id="ARBA00023015"/>
    </source>
</evidence>
<accession>E1QW17</accession>
<dbReference type="SMART" id="SM00448">
    <property type="entry name" value="REC"/>
    <property type="match status" value="1"/>
</dbReference>
<dbReference type="Gene3D" id="3.40.50.2300">
    <property type="match status" value="1"/>
</dbReference>
<dbReference type="InterPro" id="IPR001789">
    <property type="entry name" value="Sig_transdc_resp-reg_receiver"/>
</dbReference>
<evidence type="ECO:0000259" key="8">
    <source>
        <dbReference type="PROSITE" id="PS50110"/>
    </source>
</evidence>
<dbReference type="SMART" id="SM00862">
    <property type="entry name" value="Trans_reg_C"/>
    <property type="match status" value="1"/>
</dbReference>
<dbReference type="SUPFAM" id="SSF52172">
    <property type="entry name" value="CheY-like"/>
    <property type="match status" value="1"/>
</dbReference>
<dbReference type="GO" id="GO:0032993">
    <property type="term" value="C:protein-DNA complex"/>
    <property type="evidence" value="ECO:0007669"/>
    <property type="project" value="TreeGrafter"/>
</dbReference>
<keyword evidence="3" id="KW-0805">Transcription regulation</keyword>
<evidence type="ECO:0000256" key="5">
    <source>
        <dbReference type="ARBA" id="ARBA00023163"/>
    </source>
</evidence>
<feature type="domain" description="OmpR/PhoB-type" evidence="9">
    <location>
        <begin position="127"/>
        <end position="225"/>
    </location>
</feature>
<dbReference type="GO" id="GO:0005829">
    <property type="term" value="C:cytosol"/>
    <property type="evidence" value="ECO:0007669"/>
    <property type="project" value="TreeGrafter"/>
</dbReference>
<dbReference type="CDD" id="cd00383">
    <property type="entry name" value="trans_reg_C"/>
    <property type="match status" value="1"/>
</dbReference>
<keyword evidence="1 6" id="KW-0597">Phosphoprotein</keyword>
<proteinExistence type="predicted"/>
<protein>
    <submittedName>
        <fullName evidence="10">Two component transcriptional regulator, winged helix family</fullName>
    </submittedName>
</protein>
<dbReference type="FunFam" id="3.40.50.2300:FF:000002">
    <property type="entry name" value="DNA-binding response regulator PhoP"/>
    <property type="match status" value="1"/>
</dbReference>
<organism evidence="10 11">
    <name type="scientific">Olsenella uli (strain ATCC 49627 / DSM 7084 / CCUG 31166 / CIP 109912 / JCM 12494 / LMG 11480 / NCIMB 702895 / VPI D76D-27C)</name>
    <name type="common">Lactobacillus uli</name>
    <dbReference type="NCBI Taxonomy" id="633147"/>
    <lineage>
        <taxon>Bacteria</taxon>
        <taxon>Bacillati</taxon>
        <taxon>Actinomycetota</taxon>
        <taxon>Coriobacteriia</taxon>
        <taxon>Coriobacteriales</taxon>
        <taxon>Atopobiaceae</taxon>
        <taxon>Olsenella</taxon>
    </lineage>
</organism>
<dbReference type="InterPro" id="IPR039420">
    <property type="entry name" value="WalR-like"/>
</dbReference>
<dbReference type="InterPro" id="IPR011006">
    <property type="entry name" value="CheY-like_superfamily"/>
</dbReference>
<feature type="domain" description="Response regulatory" evidence="8">
    <location>
        <begin position="5"/>
        <end position="119"/>
    </location>
</feature>
<dbReference type="STRING" id="633147.Olsu_1214"/>
<evidence type="ECO:0000256" key="7">
    <source>
        <dbReference type="PROSITE-ProRule" id="PRU01091"/>
    </source>
</evidence>
<dbReference type="RefSeq" id="WP_013252072.1">
    <property type="nucleotide sequence ID" value="NC_014363.1"/>
</dbReference>
<evidence type="ECO:0000256" key="6">
    <source>
        <dbReference type="PROSITE-ProRule" id="PRU00169"/>
    </source>
</evidence>
<keyword evidence="5" id="KW-0804">Transcription</keyword>
<dbReference type="InterPro" id="IPR036388">
    <property type="entry name" value="WH-like_DNA-bd_sf"/>
</dbReference>
<dbReference type="Pfam" id="PF00486">
    <property type="entry name" value="Trans_reg_C"/>
    <property type="match status" value="1"/>
</dbReference>
<dbReference type="PANTHER" id="PTHR48111">
    <property type="entry name" value="REGULATOR OF RPOS"/>
    <property type="match status" value="1"/>
</dbReference>
<dbReference type="Pfam" id="PF00072">
    <property type="entry name" value="Response_reg"/>
    <property type="match status" value="1"/>
</dbReference>
<dbReference type="KEGG" id="ols:Olsu_1214"/>
<keyword evidence="11" id="KW-1185">Reference proteome</keyword>
<dbReference type="GO" id="GO:0006355">
    <property type="term" value="P:regulation of DNA-templated transcription"/>
    <property type="evidence" value="ECO:0007669"/>
    <property type="project" value="InterPro"/>
</dbReference>
<dbReference type="InterPro" id="IPR016032">
    <property type="entry name" value="Sig_transdc_resp-reg_C-effctor"/>
</dbReference>
<feature type="DNA-binding region" description="OmpR/PhoB-type" evidence="7">
    <location>
        <begin position="127"/>
        <end position="225"/>
    </location>
</feature>
<sequence length="228" mass="25165">MEAKRLLLADDERELSQALVAILRHAGYEVDASPDGEDALYKLNVNGYDLVILDIMMPKVDGLTVLRTLREEGHEVPVLLLTARAEIDDRVCGLDAGANDYLVKPFAAKELLARIRVLTRTSPGAVRSLPSFGDLAVDEENSRLTCGGDSVSLTATELRIMRLLVERGDGLTTVEQIRRDVWGLLSDTEQSAVWVNVSNLRKKLRRVGSRVRIAAARGLGYRLELADE</sequence>
<reference evidence="10 11" key="1">
    <citation type="journal article" date="2010" name="Stand. Genomic Sci.">
        <title>Complete genome sequence of Olsenella uli type strain (VPI D76D-27C).</title>
        <authorList>
            <person name="Goker M."/>
            <person name="Held B."/>
            <person name="Lucas S."/>
            <person name="Nolan M."/>
            <person name="Yasawong M."/>
            <person name="Glavina Del Rio T."/>
            <person name="Tice H."/>
            <person name="Cheng J.F."/>
            <person name="Bruce D."/>
            <person name="Detter J.C."/>
            <person name="Tapia R."/>
            <person name="Han C."/>
            <person name="Goodwin L."/>
            <person name="Pitluck S."/>
            <person name="Liolios K."/>
            <person name="Ivanova N."/>
            <person name="Mavromatis K."/>
            <person name="Mikhailova N."/>
            <person name="Pati A."/>
            <person name="Chen A."/>
            <person name="Palaniappan K."/>
            <person name="Land M."/>
            <person name="Hauser L."/>
            <person name="Chang Y.J."/>
            <person name="Jeffries C.D."/>
            <person name="Rohde M."/>
            <person name="Sikorski J."/>
            <person name="Pukall R."/>
            <person name="Woyke T."/>
            <person name="Bristow J."/>
            <person name="Eisen J.A."/>
            <person name="Markowitz V."/>
            <person name="Hugenholtz P."/>
            <person name="Kyrpides N.C."/>
            <person name="Klenk H.P."/>
            <person name="Lapidus A."/>
        </authorList>
    </citation>
    <scope>NUCLEOTIDE SEQUENCE [LARGE SCALE GENOMIC DNA]</scope>
    <source>
        <strain evidence="11">ATCC 49627 / DSM 7084 / CIP 109912 / JCM 12494 / NCIMB 702895 / VPI D76D-27C</strain>
    </source>
</reference>
<dbReference type="PANTHER" id="PTHR48111:SF67">
    <property type="entry name" value="TRANSCRIPTIONAL REGULATORY PROTEIN TCTD"/>
    <property type="match status" value="1"/>
</dbReference>
<dbReference type="Gene3D" id="1.10.10.10">
    <property type="entry name" value="Winged helix-like DNA-binding domain superfamily/Winged helix DNA-binding domain"/>
    <property type="match status" value="1"/>
</dbReference>
<dbReference type="eggNOG" id="COG0745">
    <property type="taxonomic scope" value="Bacteria"/>
</dbReference>
<dbReference type="AlphaFoldDB" id="E1QW17"/>
<dbReference type="Proteomes" id="UP000000333">
    <property type="component" value="Chromosome"/>
</dbReference>
<dbReference type="InterPro" id="IPR001867">
    <property type="entry name" value="OmpR/PhoB-type_DNA-bd"/>
</dbReference>
<dbReference type="Gene3D" id="6.10.250.690">
    <property type="match status" value="1"/>
</dbReference>
<keyword evidence="2" id="KW-0902">Two-component regulatory system</keyword>
<dbReference type="PROSITE" id="PS50110">
    <property type="entry name" value="RESPONSE_REGULATORY"/>
    <property type="match status" value="1"/>
</dbReference>
<name>E1QW17_OLSUV</name>
<evidence type="ECO:0000256" key="1">
    <source>
        <dbReference type="ARBA" id="ARBA00022553"/>
    </source>
</evidence>
<evidence type="ECO:0000313" key="11">
    <source>
        <dbReference type="Proteomes" id="UP000000333"/>
    </source>
</evidence>
<dbReference type="OrthoDB" id="9812490at2"/>